<keyword evidence="4" id="KW-1185">Reference proteome</keyword>
<feature type="compositionally biased region" description="Basic residues" evidence="2">
    <location>
        <begin position="162"/>
        <end position="174"/>
    </location>
</feature>
<comment type="caution">
    <text evidence="3">The sequence shown here is derived from an EMBL/GenBank/DDBJ whole genome shotgun (WGS) entry which is preliminary data.</text>
</comment>
<dbReference type="AlphaFoldDB" id="A0A6A4X690"/>
<dbReference type="Proteomes" id="UP000440578">
    <property type="component" value="Unassembled WGS sequence"/>
</dbReference>
<reference evidence="3 4" key="1">
    <citation type="submission" date="2019-07" db="EMBL/GenBank/DDBJ databases">
        <title>Draft genome assembly of a fouling barnacle, Amphibalanus amphitrite (Darwin, 1854): The first reference genome for Thecostraca.</title>
        <authorList>
            <person name="Kim W."/>
        </authorList>
    </citation>
    <scope>NUCLEOTIDE SEQUENCE [LARGE SCALE GENOMIC DNA]</scope>
    <source>
        <strain evidence="3">SNU_AA5</strain>
        <tissue evidence="3">Soma without cirri and trophi</tissue>
    </source>
</reference>
<dbReference type="OrthoDB" id="25675at2759"/>
<dbReference type="Pfam" id="PF04900">
    <property type="entry name" value="Fcf1"/>
    <property type="match status" value="1"/>
</dbReference>
<feature type="region of interest" description="Disordered" evidence="2">
    <location>
        <begin position="121"/>
        <end position="191"/>
    </location>
</feature>
<proteinExistence type="predicted"/>
<feature type="region of interest" description="Disordered" evidence="2">
    <location>
        <begin position="77"/>
        <end position="101"/>
    </location>
</feature>
<dbReference type="GO" id="GO:0032040">
    <property type="term" value="C:small-subunit processome"/>
    <property type="evidence" value="ECO:0007669"/>
    <property type="project" value="InterPro"/>
</dbReference>
<protein>
    <submittedName>
        <fullName evidence="3">rRNA-processing protein UTP23</fullName>
    </submittedName>
</protein>
<dbReference type="PANTHER" id="PTHR12416">
    <property type="entry name" value="RRNA-PROCESSING PROTEIN UTP23 HOMOLOG"/>
    <property type="match status" value="1"/>
</dbReference>
<gene>
    <name evidence="3" type="primary">UTP23</name>
    <name evidence="3" type="ORF">FJT64_018521</name>
</gene>
<dbReference type="EMBL" id="VIIS01000308">
    <property type="protein sequence ID" value="KAF0310488.1"/>
    <property type="molecule type" value="Genomic_DNA"/>
</dbReference>
<keyword evidence="1" id="KW-0539">Nucleus</keyword>
<evidence type="ECO:0000256" key="1">
    <source>
        <dbReference type="ARBA" id="ARBA00023242"/>
    </source>
</evidence>
<accession>A0A6A4X690</accession>
<evidence type="ECO:0000313" key="3">
    <source>
        <dbReference type="EMBL" id="KAF0310488.1"/>
    </source>
</evidence>
<evidence type="ECO:0000313" key="4">
    <source>
        <dbReference type="Proteomes" id="UP000440578"/>
    </source>
</evidence>
<organism evidence="3 4">
    <name type="scientific">Amphibalanus amphitrite</name>
    <name type="common">Striped barnacle</name>
    <name type="synonym">Balanus amphitrite</name>
    <dbReference type="NCBI Taxonomy" id="1232801"/>
    <lineage>
        <taxon>Eukaryota</taxon>
        <taxon>Metazoa</taxon>
        <taxon>Ecdysozoa</taxon>
        <taxon>Arthropoda</taxon>
        <taxon>Crustacea</taxon>
        <taxon>Multicrustacea</taxon>
        <taxon>Cirripedia</taxon>
        <taxon>Thoracica</taxon>
        <taxon>Thoracicalcarea</taxon>
        <taxon>Balanomorpha</taxon>
        <taxon>Balanoidea</taxon>
        <taxon>Balanidae</taxon>
        <taxon>Amphibalaninae</taxon>
        <taxon>Amphibalanus</taxon>
    </lineage>
</organism>
<dbReference type="InterPro" id="IPR006984">
    <property type="entry name" value="Fcf1/UTP23"/>
</dbReference>
<dbReference type="Gene3D" id="3.40.50.1010">
    <property type="entry name" value="5'-nuclease"/>
    <property type="match status" value="1"/>
</dbReference>
<name>A0A6A4X690_AMPAM</name>
<feature type="compositionally biased region" description="Basic and acidic residues" evidence="2">
    <location>
        <begin position="175"/>
        <end position="191"/>
    </location>
</feature>
<evidence type="ECO:0000256" key="2">
    <source>
        <dbReference type="SAM" id="MobiDB-lite"/>
    </source>
</evidence>
<sequence length="191" mass="21656">MQNLCFPGPALYGAFTIVKQFAHHQCGHTVPVNGAKCVRSLVKGGNKSKYAVATQDQSLRTQLRTMPGVPILYLHNSAPTLEKPPEVSTERADRWEADRVGLSREQRKTITSLKRSILGESEPVKRRKKKVAKGANPLSRRRRKERESGEQQAEDGGEAERRSRRRRRRVKLAAHVKEELARRRQMGEQAV</sequence>
<feature type="compositionally biased region" description="Basic and acidic residues" evidence="2">
    <location>
        <begin position="83"/>
        <end position="101"/>
    </location>
</feature>